<dbReference type="VEuPathDB" id="FungiDB:LEMA_P119190.1"/>
<feature type="region of interest" description="Disordered" evidence="1">
    <location>
        <begin position="1"/>
        <end position="40"/>
    </location>
</feature>
<gene>
    <name evidence="2" type="ORF">LEMA_P119190.1</name>
</gene>
<sequence>MPPKSRVTKSTSQPKTLKVKLSQDTARTGSQGRQSIFKSERMLKRSGSYTRVGLDSEHNPIEMTAPQFVFEIEADDEVKIKTDLERPAMSQLRSRWRSLKHRSTQKSWQRDGVM</sequence>
<feature type="compositionally biased region" description="Basic residues" evidence="1">
    <location>
        <begin position="95"/>
        <end position="104"/>
    </location>
</feature>
<dbReference type="HOGENOM" id="CLU_2121528_0_0_1"/>
<accession>E4ZT90</accession>
<keyword evidence="3" id="KW-1185">Reference proteome</keyword>
<reference evidence="3" key="1">
    <citation type="journal article" date="2011" name="Nat. Commun.">
        <title>Effector diversification within compartments of the Leptosphaeria maculans genome affected by Repeat-Induced Point mutations.</title>
        <authorList>
            <person name="Rouxel T."/>
            <person name="Grandaubert J."/>
            <person name="Hane J.K."/>
            <person name="Hoede C."/>
            <person name="van de Wouw A.P."/>
            <person name="Couloux A."/>
            <person name="Dominguez V."/>
            <person name="Anthouard V."/>
            <person name="Bally P."/>
            <person name="Bourras S."/>
            <person name="Cozijnsen A.J."/>
            <person name="Ciuffetti L.M."/>
            <person name="Degrave A."/>
            <person name="Dilmaghani A."/>
            <person name="Duret L."/>
            <person name="Fudal I."/>
            <person name="Goodwin S.B."/>
            <person name="Gout L."/>
            <person name="Glaser N."/>
            <person name="Linglin J."/>
            <person name="Kema G.H.J."/>
            <person name="Lapalu N."/>
            <person name="Lawrence C.B."/>
            <person name="May K."/>
            <person name="Meyer M."/>
            <person name="Ollivier B."/>
            <person name="Poulain J."/>
            <person name="Schoch C.L."/>
            <person name="Simon A."/>
            <person name="Spatafora J.W."/>
            <person name="Stachowiak A."/>
            <person name="Turgeon B.G."/>
            <person name="Tyler B.M."/>
            <person name="Vincent D."/>
            <person name="Weissenbach J."/>
            <person name="Amselem J."/>
            <person name="Quesneville H."/>
            <person name="Oliver R.P."/>
            <person name="Wincker P."/>
            <person name="Balesdent M.-H."/>
            <person name="Howlett B.J."/>
        </authorList>
    </citation>
    <scope>NUCLEOTIDE SEQUENCE [LARGE SCALE GENOMIC DNA]</scope>
    <source>
        <strain evidence="3">JN3 / isolate v23.1.3 / race Av1-4-5-6-7-8</strain>
    </source>
</reference>
<evidence type="ECO:0000313" key="2">
    <source>
        <dbReference type="EMBL" id="CBX90032.1"/>
    </source>
</evidence>
<feature type="region of interest" description="Disordered" evidence="1">
    <location>
        <begin position="95"/>
        <end position="114"/>
    </location>
</feature>
<evidence type="ECO:0000256" key="1">
    <source>
        <dbReference type="SAM" id="MobiDB-lite"/>
    </source>
</evidence>
<dbReference type="InParanoid" id="E4ZT90"/>
<feature type="compositionally biased region" description="Polar residues" evidence="1">
    <location>
        <begin position="22"/>
        <end position="37"/>
    </location>
</feature>
<evidence type="ECO:0000313" key="3">
    <source>
        <dbReference type="Proteomes" id="UP000002668"/>
    </source>
</evidence>
<dbReference type="Proteomes" id="UP000002668">
    <property type="component" value="Genome"/>
</dbReference>
<dbReference type="EMBL" id="FP929124">
    <property type="protein sequence ID" value="CBX90032.1"/>
    <property type="molecule type" value="Genomic_DNA"/>
</dbReference>
<organism evidence="3">
    <name type="scientific">Leptosphaeria maculans (strain JN3 / isolate v23.1.3 / race Av1-4-5-6-7-8)</name>
    <name type="common">Blackleg fungus</name>
    <name type="synonym">Phoma lingam</name>
    <dbReference type="NCBI Taxonomy" id="985895"/>
    <lineage>
        <taxon>Eukaryota</taxon>
        <taxon>Fungi</taxon>
        <taxon>Dikarya</taxon>
        <taxon>Ascomycota</taxon>
        <taxon>Pezizomycotina</taxon>
        <taxon>Dothideomycetes</taxon>
        <taxon>Pleosporomycetidae</taxon>
        <taxon>Pleosporales</taxon>
        <taxon>Pleosporineae</taxon>
        <taxon>Leptosphaeriaceae</taxon>
        <taxon>Plenodomus</taxon>
        <taxon>Plenodomus lingam/Leptosphaeria maculans species complex</taxon>
    </lineage>
</organism>
<protein>
    <submittedName>
        <fullName evidence="2">Predicted protein</fullName>
    </submittedName>
</protein>
<proteinExistence type="predicted"/>
<name>E4ZT90_LEPMJ</name>
<dbReference type="AlphaFoldDB" id="E4ZT90"/>